<dbReference type="AlphaFoldDB" id="A0A0D1YFF6"/>
<dbReference type="VEuPathDB" id="FungiDB:PV08_06596"/>
<dbReference type="HOGENOM" id="CLU_1209847_0_0_1"/>
<keyword evidence="2" id="KW-1185">Reference proteome</keyword>
<gene>
    <name evidence="1" type="ORF">PV08_06596</name>
</gene>
<evidence type="ECO:0000313" key="2">
    <source>
        <dbReference type="Proteomes" id="UP000053328"/>
    </source>
</evidence>
<evidence type="ECO:0000313" key="1">
    <source>
        <dbReference type="EMBL" id="KIW13816.1"/>
    </source>
</evidence>
<dbReference type="EMBL" id="KN847496">
    <property type="protein sequence ID" value="KIW13816.1"/>
    <property type="molecule type" value="Genomic_DNA"/>
</dbReference>
<name>A0A0D1YFF6_9EURO</name>
<dbReference type="Proteomes" id="UP000053328">
    <property type="component" value="Unassembled WGS sequence"/>
</dbReference>
<protein>
    <submittedName>
        <fullName evidence="1">Uncharacterized protein</fullName>
    </submittedName>
</protein>
<reference evidence="1 2" key="1">
    <citation type="submission" date="2015-01" db="EMBL/GenBank/DDBJ databases">
        <title>The Genome Sequence of Exophiala spinifera CBS89968.</title>
        <authorList>
            <consortium name="The Broad Institute Genomics Platform"/>
            <person name="Cuomo C."/>
            <person name="de Hoog S."/>
            <person name="Gorbushina A."/>
            <person name="Stielow B."/>
            <person name="Teixiera M."/>
            <person name="Abouelleil A."/>
            <person name="Chapman S.B."/>
            <person name="Priest M."/>
            <person name="Young S.K."/>
            <person name="Wortman J."/>
            <person name="Nusbaum C."/>
            <person name="Birren B."/>
        </authorList>
    </citation>
    <scope>NUCLEOTIDE SEQUENCE [LARGE SCALE GENOMIC DNA]</scope>
    <source>
        <strain evidence="1 2">CBS 89968</strain>
    </source>
</reference>
<proteinExistence type="predicted"/>
<dbReference type="RefSeq" id="XP_016234032.1">
    <property type="nucleotide sequence ID" value="XM_016380930.1"/>
</dbReference>
<dbReference type="GeneID" id="27333679"/>
<accession>A0A0D1YFF6</accession>
<organism evidence="1 2">
    <name type="scientific">Exophiala spinifera</name>
    <dbReference type="NCBI Taxonomy" id="91928"/>
    <lineage>
        <taxon>Eukaryota</taxon>
        <taxon>Fungi</taxon>
        <taxon>Dikarya</taxon>
        <taxon>Ascomycota</taxon>
        <taxon>Pezizomycotina</taxon>
        <taxon>Eurotiomycetes</taxon>
        <taxon>Chaetothyriomycetidae</taxon>
        <taxon>Chaetothyriales</taxon>
        <taxon>Herpotrichiellaceae</taxon>
        <taxon>Exophiala</taxon>
    </lineage>
</organism>
<sequence>MSDEIDAGRCNELAQIDPASPCCWCPRKPSPNYCRYRAVSLVAFCYASWMTQEHRTGPTAEVERRANGRHAEGPSVTVRVCGHIGPGQSVEAGDATGAAVAAVAASMDNNPSALEPTVVQNGRVGGVVDDMQPRQEAIFTQPEFAMGQDDPRKITRTKSTQPRCSTQKRTWWPFVNVDFEAAGFILESAFLAIPAMLFCVTIPSTYLDVGALKLIRLSNKGVTSGFLLS</sequence>